<evidence type="ECO:0000256" key="1">
    <source>
        <dbReference type="SAM" id="MobiDB-lite"/>
    </source>
</evidence>
<protein>
    <submittedName>
        <fullName evidence="2">Uncharacterized protein</fullName>
    </submittedName>
</protein>
<organism evidence="2">
    <name type="scientific">Arundo donax</name>
    <name type="common">Giant reed</name>
    <name type="synonym">Donax arundinaceus</name>
    <dbReference type="NCBI Taxonomy" id="35708"/>
    <lineage>
        <taxon>Eukaryota</taxon>
        <taxon>Viridiplantae</taxon>
        <taxon>Streptophyta</taxon>
        <taxon>Embryophyta</taxon>
        <taxon>Tracheophyta</taxon>
        <taxon>Spermatophyta</taxon>
        <taxon>Magnoliopsida</taxon>
        <taxon>Liliopsida</taxon>
        <taxon>Poales</taxon>
        <taxon>Poaceae</taxon>
        <taxon>PACMAD clade</taxon>
        <taxon>Arundinoideae</taxon>
        <taxon>Arundineae</taxon>
        <taxon>Arundo</taxon>
    </lineage>
</organism>
<sequence>MSEMAHSGKQKGPVVGLLPNSDVEKTRRWEQGKDTYLDQLRMGLSKGSENGTDLHQARIKGSGD</sequence>
<reference evidence="2" key="1">
    <citation type="submission" date="2014-09" db="EMBL/GenBank/DDBJ databases">
        <authorList>
            <person name="Magalhaes I.L.F."/>
            <person name="Oliveira U."/>
            <person name="Santos F.R."/>
            <person name="Vidigal T.H.D.A."/>
            <person name="Brescovit A.D."/>
            <person name="Santos A.J."/>
        </authorList>
    </citation>
    <scope>NUCLEOTIDE SEQUENCE</scope>
    <source>
        <tissue evidence="2">Shoot tissue taken approximately 20 cm above the soil surface</tissue>
    </source>
</reference>
<accession>A0A0A8ZMG2</accession>
<proteinExistence type="predicted"/>
<evidence type="ECO:0000313" key="2">
    <source>
        <dbReference type="EMBL" id="JAD36022.1"/>
    </source>
</evidence>
<feature type="region of interest" description="Disordered" evidence="1">
    <location>
        <begin position="43"/>
        <end position="64"/>
    </location>
</feature>
<dbReference type="AlphaFoldDB" id="A0A0A8ZMG2"/>
<name>A0A0A8ZMG2_ARUDO</name>
<reference evidence="2" key="2">
    <citation type="journal article" date="2015" name="Data Brief">
        <title>Shoot transcriptome of the giant reed, Arundo donax.</title>
        <authorList>
            <person name="Barrero R.A."/>
            <person name="Guerrero F.D."/>
            <person name="Moolhuijzen P."/>
            <person name="Goolsby J.A."/>
            <person name="Tidwell J."/>
            <person name="Bellgard S.E."/>
            <person name="Bellgard M.I."/>
        </authorList>
    </citation>
    <scope>NUCLEOTIDE SEQUENCE</scope>
    <source>
        <tissue evidence="2">Shoot tissue taken approximately 20 cm above the soil surface</tissue>
    </source>
</reference>
<dbReference type="EMBL" id="GBRH01261873">
    <property type="protein sequence ID" value="JAD36022.1"/>
    <property type="molecule type" value="Transcribed_RNA"/>
</dbReference>
<feature type="region of interest" description="Disordered" evidence="1">
    <location>
        <begin position="1"/>
        <end position="30"/>
    </location>
</feature>